<dbReference type="SUPFAM" id="SSF48498">
    <property type="entry name" value="Tetracyclin repressor-like, C-terminal domain"/>
    <property type="match status" value="1"/>
</dbReference>
<dbReference type="EMBL" id="MH908880">
    <property type="protein sequence ID" value="AYM52638.1"/>
    <property type="molecule type" value="Genomic_DNA"/>
</dbReference>
<feature type="DNA-binding region" description="H-T-H motif" evidence="4">
    <location>
        <begin position="58"/>
        <end position="77"/>
    </location>
</feature>
<keyword evidence="3" id="KW-0804">Transcription</keyword>
<dbReference type="GO" id="GO:0000976">
    <property type="term" value="F:transcription cis-regulatory region binding"/>
    <property type="evidence" value="ECO:0007669"/>
    <property type="project" value="TreeGrafter"/>
</dbReference>
<dbReference type="PANTHER" id="PTHR30055:SF234">
    <property type="entry name" value="HTH-TYPE TRANSCRIPTIONAL REGULATOR BETI"/>
    <property type="match status" value="1"/>
</dbReference>
<name>A0A3S7UV55_9BACT</name>
<proteinExistence type="predicted"/>
<evidence type="ECO:0000259" key="5">
    <source>
        <dbReference type="PROSITE" id="PS50977"/>
    </source>
</evidence>
<dbReference type="InterPro" id="IPR050109">
    <property type="entry name" value="HTH-type_TetR-like_transc_reg"/>
</dbReference>
<sequence>MSTSLCYKVSTMLCYKVSTTLAPKLWTEDLESHRRDVRGAILDAAAALVAEHGLASVTMSDLAKSAGIGRATLYKYFSDVNAVFAAWHERSVASHLAELLAAHARPGAPAVRLEAILETYARLAHAHHGSELVALMSGGEHVARGYAKLTELVAEVIAEGAAAGELRDDVTPAELASFCIHALGAAASAPSRAAVRRLVAVTLAGLRRAKR</sequence>
<keyword evidence="2 4" id="KW-0238">DNA-binding</keyword>
<evidence type="ECO:0000256" key="1">
    <source>
        <dbReference type="ARBA" id="ARBA00023015"/>
    </source>
</evidence>
<dbReference type="Pfam" id="PF00440">
    <property type="entry name" value="TetR_N"/>
    <property type="match status" value="1"/>
</dbReference>
<accession>A0A3S7UV55</accession>
<dbReference type="PRINTS" id="PR00455">
    <property type="entry name" value="HTHTETR"/>
</dbReference>
<dbReference type="InterPro" id="IPR049445">
    <property type="entry name" value="TetR_SbtR-like_C"/>
</dbReference>
<dbReference type="GO" id="GO:0003700">
    <property type="term" value="F:DNA-binding transcription factor activity"/>
    <property type="evidence" value="ECO:0007669"/>
    <property type="project" value="TreeGrafter"/>
</dbReference>
<evidence type="ECO:0000313" key="6">
    <source>
        <dbReference type="EMBL" id="AYM52638.1"/>
    </source>
</evidence>
<dbReference type="PROSITE" id="PS50977">
    <property type="entry name" value="HTH_TETR_2"/>
    <property type="match status" value="1"/>
</dbReference>
<dbReference type="PANTHER" id="PTHR30055">
    <property type="entry name" value="HTH-TYPE TRANSCRIPTIONAL REGULATOR RUTR"/>
    <property type="match status" value="1"/>
</dbReference>
<organism evidence="6">
    <name type="scientific">Aetherobacter sp</name>
    <dbReference type="NCBI Taxonomy" id="2022431"/>
    <lineage>
        <taxon>Bacteria</taxon>
        <taxon>Pseudomonadati</taxon>
        <taxon>Myxococcota</taxon>
        <taxon>Polyangia</taxon>
        <taxon>Polyangiales</taxon>
        <taxon>Polyangiaceae</taxon>
        <taxon>Aetherobacter</taxon>
    </lineage>
</organism>
<dbReference type="InterPro" id="IPR036271">
    <property type="entry name" value="Tet_transcr_reg_TetR-rel_C_sf"/>
</dbReference>
<dbReference type="Pfam" id="PF21597">
    <property type="entry name" value="TetR_C_43"/>
    <property type="match status" value="1"/>
</dbReference>
<dbReference type="AlphaFoldDB" id="A0A3S7UV55"/>
<evidence type="ECO:0000256" key="4">
    <source>
        <dbReference type="PROSITE-ProRule" id="PRU00335"/>
    </source>
</evidence>
<feature type="domain" description="HTH tetR-type" evidence="5">
    <location>
        <begin position="35"/>
        <end position="95"/>
    </location>
</feature>
<dbReference type="Gene3D" id="1.10.357.10">
    <property type="entry name" value="Tetracycline Repressor, domain 2"/>
    <property type="match status" value="1"/>
</dbReference>
<dbReference type="InterPro" id="IPR009057">
    <property type="entry name" value="Homeodomain-like_sf"/>
</dbReference>
<reference evidence="6" key="1">
    <citation type="journal article" date="2018" name="J. Ind. Microbiol. Biotechnol.">
        <title>Genome mining reveals uncommon alkylpyrones as type III PKS products from myxobacteria.</title>
        <authorList>
            <person name="Hug J.J."/>
            <person name="Panter F."/>
            <person name="Krug D."/>
            <person name="Muller R."/>
        </authorList>
    </citation>
    <scope>NUCLEOTIDE SEQUENCE</scope>
    <source>
        <strain evidence="6">MSr9335</strain>
    </source>
</reference>
<dbReference type="InterPro" id="IPR001647">
    <property type="entry name" value="HTH_TetR"/>
</dbReference>
<protein>
    <submittedName>
        <fullName evidence="6">Transcriptional regulator TetR family</fullName>
    </submittedName>
</protein>
<evidence type="ECO:0000256" key="3">
    <source>
        <dbReference type="ARBA" id="ARBA00023163"/>
    </source>
</evidence>
<dbReference type="SUPFAM" id="SSF46689">
    <property type="entry name" value="Homeodomain-like"/>
    <property type="match status" value="1"/>
</dbReference>
<keyword evidence="1" id="KW-0805">Transcription regulation</keyword>
<evidence type="ECO:0000256" key="2">
    <source>
        <dbReference type="ARBA" id="ARBA00023125"/>
    </source>
</evidence>